<accession>A0ABV9Q0V8</accession>
<proteinExistence type="predicted"/>
<organism evidence="1 2">
    <name type="scientific">Effusibacillus consociatus</name>
    <dbReference type="NCBI Taxonomy" id="1117041"/>
    <lineage>
        <taxon>Bacteria</taxon>
        <taxon>Bacillati</taxon>
        <taxon>Bacillota</taxon>
        <taxon>Bacilli</taxon>
        <taxon>Bacillales</taxon>
        <taxon>Alicyclobacillaceae</taxon>
        <taxon>Effusibacillus</taxon>
    </lineage>
</organism>
<keyword evidence="2" id="KW-1185">Reference proteome</keyword>
<comment type="caution">
    <text evidence="1">The sequence shown here is derived from an EMBL/GenBank/DDBJ whole genome shotgun (WGS) entry which is preliminary data.</text>
</comment>
<name>A0ABV9Q0V8_9BACL</name>
<dbReference type="EMBL" id="JBHSHC010000093">
    <property type="protein sequence ID" value="MFC4767899.1"/>
    <property type="molecule type" value="Genomic_DNA"/>
</dbReference>
<reference evidence="2" key="1">
    <citation type="journal article" date="2019" name="Int. J. Syst. Evol. Microbiol.">
        <title>The Global Catalogue of Microorganisms (GCM) 10K type strain sequencing project: providing services to taxonomists for standard genome sequencing and annotation.</title>
        <authorList>
            <consortium name="The Broad Institute Genomics Platform"/>
            <consortium name="The Broad Institute Genome Sequencing Center for Infectious Disease"/>
            <person name="Wu L."/>
            <person name="Ma J."/>
        </authorList>
    </citation>
    <scope>NUCLEOTIDE SEQUENCE [LARGE SCALE GENOMIC DNA]</scope>
    <source>
        <strain evidence="2">WYCCWR 12678</strain>
    </source>
</reference>
<evidence type="ECO:0000313" key="1">
    <source>
        <dbReference type="EMBL" id="MFC4767899.1"/>
    </source>
</evidence>
<gene>
    <name evidence="1" type="ORF">ACFO8Q_11100</name>
</gene>
<dbReference type="Proteomes" id="UP001596002">
    <property type="component" value="Unassembled WGS sequence"/>
</dbReference>
<protein>
    <submittedName>
        <fullName evidence="1">Uncharacterized protein</fullName>
    </submittedName>
</protein>
<evidence type="ECO:0000313" key="2">
    <source>
        <dbReference type="Proteomes" id="UP001596002"/>
    </source>
</evidence>
<sequence length="152" mass="17273">MSTHTRAKLESLLQSIRQLAQDERNNEQLAKGLEEHPQSAVGEHLQTFIRRENRAVATLTSLHNSLHQIIEEVKSISHPNQEQLVEDLQYSYRMLGELSQQEGINASTAQTVTNDPFLQTGQVFSALERLESYAHEGLSEIEQRLTKVARNL</sequence>
<dbReference type="RefSeq" id="WP_380025821.1">
    <property type="nucleotide sequence ID" value="NZ_JBHSHC010000093.1"/>
</dbReference>